<dbReference type="OrthoDB" id="5652230at2"/>
<dbReference type="STRING" id="45073.Lqui_1527"/>
<protein>
    <submittedName>
        <fullName evidence="2">Uncharacterized protein</fullName>
    </submittedName>
</protein>
<gene>
    <name evidence="2" type="ORF">Lqui_1527</name>
</gene>
<sequence>MKKRKDDALSLHNPRLLCASYYAFLAVIGTILIDAFLFLIGFEQILPVFLAVALAGFIACVFGFLFGKRIVHCPRPYPLKVFLYGFLMVSAAMPFYDFLFLYFLKEYDTYFSIVPYSPDWLNIYFFVLRNSIIIVGWWLAILSGFAAVYLRGHLVYIILHSEMEQRDFRLKRKTISRQKRL</sequence>
<feature type="transmembrane region" description="Helical" evidence="1">
    <location>
        <begin position="79"/>
        <end position="103"/>
    </location>
</feature>
<accession>A0A0W0Y065</accession>
<feature type="transmembrane region" description="Helical" evidence="1">
    <location>
        <begin position="48"/>
        <end position="67"/>
    </location>
</feature>
<keyword evidence="1" id="KW-0472">Membrane</keyword>
<keyword evidence="1" id="KW-1133">Transmembrane helix</keyword>
<evidence type="ECO:0000313" key="3">
    <source>
        <dbReference type="Proteomes" id="UP000054618"/>
    </source>
</evidence>
<organism evidence="2 3">
    <name type="scientific">Legionella quinlivanii</name>
    <dbReference type="NCBI Taxonomy" id="45073"/>
    <lineage>
        <taxon>Bacteria</taxon>
        <taxon>Pseudomonadati</taxon>
        <taxon>Pseudomonadota</taxon>
        <taxon>Gammaproteobacteria</taxon>
        <taxon>Legionellales</taxon>
        <taxon>Legionellaceae</taxon>
        <taxon>Legionella</taxon>
    </lineage>
</organism>
<keyword evidence="1" id="KW-0812">Transmembrane</keyword>
<name>A0A0W0Y065_9GAMM</name>
<dbReference type="AlphaFoldDB" id="A0A0W0Y065"/>
<comment type="caution">
    <text evidence="2">The sequence shown here is derived from an EMBL/GenBank/DDBJ whole genome shotgun (WGS) entry which is preliminary data.</text>
</comment>
<dbReference type="Proteomes" id="UP000054618">
    <property type="component" value="Unassembled WGS sequence"/>
</dbReference>
<dbReference type="RefSeq" id="WP_058507635.1">
    <property type="nucleotide sequence ID" value="NZ_CAAAIK010000001.1"/>
</dbReference>
<dbReference type="EMBL" id="LNYS01000008">
    <property type="protein sequence ID" value="KTD50202.1"/>
    <property type="molecule type" value="Genomic_DNA"/>
</dbReference>
<proteinExistence type="predicted"/>
<reference evidence="2 3" key="1">
    <citation type="submission" date="2015-11" db="EMBL/GenBank/DDBJ databases">
        <title>Genomic analysis of 38 Legionella species identifies large and diverse effector repertoires.</title>
        <authorList>
            <person name="Burstein D."/>
            <person name="Amaro F."/>
            <person name="Zusman T."/>
            <person name="Lifshitz Z."/>
            <person name="Cohen O."/>
            <person name="Gilbert J.A."/>
            <person name="Pupko T."/>
            <person name="Shuman H.A."/>
            <person name="Segal G."/>
        </authorList>
    </citation>
    <scope>NUCLEOTIDE SEQUENCE [LARGE SCALE GENOMIC DNA]</scope>
    <source>
        <strain evidence="2 3">CDC#1442-AUS-E</strain>
    </source>
</reference>
<feature type="transmembrane region" description="Helical" evidence="1">
    <location>
        <begin position="123"/>
        <end position="150"/>
    </location>
</feature>
<evidence type="ECO:0000256" key="1">
    <source>
        <dbReference type="SAM" id="Phobius"/>
    </source>
</evidence>
<dbReference type="PATRIC" id="fig|45073.5.peg.1614"/>
<keyword evidence="3" id="KW-1185">Reference proteome</keyword>
<feature type="transmembrane region" description="Helical" evidence="1">
    <location>
        <begin position="21"/>
        <end position="42"/>
    </location>
</feature>
<evidence type="ECO:0000313" key="2">
    <source>
        <dbReference type="EMBL" id="KTD50202.1"/>
    </source>
</evidence>